<organism evidence="1 2">
    <name type="scientific">Peribacillus simplex</name>
    <dbReference type="NCBI Taxonomy" id="1478"/>
    <lineage>
        <taxon>Bacteria</taxon>
        <taxon>Bacillati</taxon>
        <taxon>Bacillota</taxon>
        <taxon>Bacilli</taxon>
        <taxon>Bacillales</taxon>
        <taxon>Bacillaceae</taxon>
        <taxon>Peribacillus</taxon>
    </lineage>
</organism>
<dbReference type="EMBL" id="SZNT01000202">
    <property type="protein sequence ID" value="TKH10531.1"/>
    <property type="molecule type" value="Genomic_DNA"/>
</dbReference>
<dbReference type="Proteomes" id="UP000309170">
    <property type="component" value="Unassembled WGS sequence"/>
</dbReference>
<evidence type="ECO:0000313" key="2">
    <source>
        <dbReference type="Proteomes" id="UP000309170"/>
    </source>
</evidence>
<comment type="caution">
    <text evidence="1">The sequence shown here is derived from an EMBL/GenBank/DDBJ whole genome shotgun (WGS) entry which is preliminary data.</text>
</comment>
<name>A0A9X8ZG62_9BACI</name>
<dbReference type="RefSeq" id="WP_137017398.1">
    <property type="nucleotide sequence ID" value="NZ_SZNS01000016.1"/>
</dbReference>
<dbReference type="AlphaFoldDB" id="A0A9X8ZG62"/>
<gene>
    <name evidence="1" type="ORF">FC678_14480</name>
</gene>
<evidence type="ECO:0000313" key="1">
    <source>
        <dbReference type="EMBL" id="TKH10531.1"/>
    </source>
</evidence>
<accession>A0A9X8ZG62</accession>
<reference evidence="1 2" key="1">
    <citation type="journal article" date="2019" name="Environ. Microbiol.">
        <title>An active ?-lactamase is a part of an orchestrated cell wall stress resistance network of Bacillus subtilis and related rhizosphere species.</title>
        <authorList>
            <person name="Bucher T."/>
            <person name="Keren-Paz A."/>
            <person name="Hausser J."/>
            <person name="Olender T."/>
            <person name="Cytryn E."/>
            <person name="Kolodkin-Gal I."/>
        </authorList>
    </citation>
    <scope>NUCLEOTIDE SEQUENCE [LARGE SCALE GENOMIC DNA]</scope>
    <source>
        <strain evidence="1 2">I4</strain>
    </source>
</reference>
<sequence length="70" mass="7569">MLSIAIKIYNAIAKYGSRAWDAIKAGAYSVYSAAKAAWQAGYWAFTKWLASNASALYAIYDALRAAGLID</sequence>
<protein>
    <submittedName>
        <fullName evidence="1">Uncharacterized protein</fullName>
    </submittedName>
</protein>
<proteinExistence type="predicted"/>